<dbReference type="PROSITE" id="PS50088">
    <property type="entry name" value="ANK_REPEAT"/>
    <property type="match status" value="3"/>
</dbReference>
<evidence type="ECO:0000256" key="3">
    <source>
        <dbReference type="PROSITE-ProRule" id="PRU00023"/>
    </source>
</evidence>
<dbReference type="Pfam" id="PF12796">
    <property type="entry name" value="Ank_2"/>
    <property type="match status" value="1"/>
</dbReference>
<reference evidence="6" key="1">
    <citation type="submission" date="2015-11" db="EMBL/GenBank/DDBJ databases">
        <title>De novo transcriptome assembly of four potential Pierce s Disease insect vectors from Arizona vineyards.</title>
        <authorList>
            <person name="Tassone E.E."/>
        </authorList>
    </citation>
    <scope>NUCLEOTIDE SEQUENCE</scope>
</reference>
<accession>A0A1B6M6N2</accession>
<dbReference type="Pfam" id="PF00023">
    <property type="entry name" value="Ank"/>
    <property type="match status" value="1"/>
</dbReference>
<evidence type="ECO:0000256" key="2">
    <source>
        <dbReference type="ARBA" id="ARBA00023043"/>
    </source>
</evidence>
<gene>
    <name evidence="6" type="ORF">g.15193</name>
    <name evidence="5" type="ORF">g.15194</name>
</gene>
<feature type="repeat" description="ANK" evidence="3">
    <location>
        <begin position="16"/>
        <end position="48"/>
    </location>
</feature>
<dbReference type="PANTHER" id="PTHR24173">
    <property type="entry name" value="ANKYRIN REPEAT CONTAINING"/>
    <property type="match status" value="1"/>
</dbReference>
<dbReference type="Gene3D" id="1.25.40.20">
    <property type="entry name" value="Ankyrin repeat-containing domain"/>
    <property type="match status" value="2"/>
</dbReference>
<organism evidence="6">
    <name type="scientific">Graphocephala atropunctata</name>
    <dbReference type="NCBI Taxonomy" id="36148"/>
    <lineage>
        <taxon>Eukaryota</taxon>
        <taxon>Metazoa</taxon>
        <taxon>Ecdysozoa</taxon>
        <taxon>Arthropoda</taxon>
        <taxon>Hexapoda</taxon>
        <taxon>Insecta</taxon>
        <taxon>Pterygota</taxon>
        <taxon>Neoptera</taxon>
        <taxon>Paraneoptera</taxon>
        <taxon>Hemiptera</taxon>
        <taxon>Auchenorrhyncha</taxon>
        <taxon>Membracoidea</taxon>
        <taxon>Cicadellidae</taxon>
        <taxon>Cicadellinae</taxon>
        <taxon>Cicadellini</taxon>
        <taxon>Graphocephala</taxon>
    </lineage>
</organism>
<evidence type="ECO:0000313" key="6">
    <source>
        <dbReference type="EMBL" id="JAT31563.1"/>
    </source>
</evidence>
<keyword evidence="2 3" id="KW-0040">ANK repeat</keyword>
<keyword evidence="1" id="KW-0677">Repeat</keyword>
<proteinExistence type="predicted"/>
<sequence>MLTHFGPSVVWLRDVRQYTPLHVAALANSVECCHILLGHHTPVDETDYRGRTPLICAAARGHTLILELLLEYRADVRAKDSQLNTALHHACSNRHSDCALMLLERMQHSNIVNMANKQCRTALHLSARHGLVSVTRRLLEKGASVQVVDCNGLTPALACAPSPAIAHCLSLILSASTQSPVQNNFKKYTMSLPQLNPQSQPPECGLIRTSNHSSDSDFY</sequence>
<feature type="repeat" description="ANK" evidence="3">
    <location>
        <begin position="49"/>
        <end position="81"/>
    </location>
</feature>
<evidence type="ECO:0000256" key="4">
    <source>
        <dbReference type="SAM" id="MobiDB-lite"/>
    </source>
</evidence>
<dbReference type="SMART" id="SM00248">
    <property type="entry name" value="ANK"/>
    <property type="match status" value="4"/>
</dbReference>
<dbReference type="EMBL" id="GEBQ01008414">
    <property type="protein sequence ID" value="JAT31563.1"/>
    <property type="molecule type" value="Transcribed_RNA"/>
</dbReference>
<dbReference type="PANTHER" id="PTHR24173:SF74">
    <property type="entry name" value="ANKYRIN REPEAT DOMAIN-CONTAINING PROTEIN 16"/>
    <property type="match status" value="1"/>
</dbReference>
<feature type="repeat" description="ANK" evidence="3">
    <location>
        <begin position="118"/>
        <end position="150"/>
    </location>
</feature>
<dbReference type="InterPro" id="IPR036770">
    <property type="entry name" value="Ankyrin_rpt-contain_sf"/>
</dbReference>
<feature type="region of interest" description="Disordered" evidence="4">
    <location>
        <begin position="195"/>
        <end position="219"/>
    </location>
</feature>
<dbReference type="PROSITE" id="PS50297">
    <property type="entry name" value="ANK_REP_REGION"/>
    <property type="match status" value="2"/>
</dbReference>
<dbReference type="InterPro" id="IPR002110">
    <property type="entry name" value="Ankyrin_rpt"/>
</dbReference>
<name>A0A1B6M6N2_9HEMI</name>
<dbReference type="EMBL" id="GEBQ01015043">
    <property type="protein sequence ID" value="JAT24934.1"/>
    <property type="molecule type" value="Transcribed_RNA"/>
</dbReference>
<evidence type="ECO:0000256" key="1">
    <source>
        <dbReference type="ARBA" id="ARBA00022737"/>
    </source>
</evidence>
<protein>
    <submittedName>
        <fullName evidence="6">Uncharacterized protein</fullName>
    </submittedName>
</protein>
<dbReference type="SUPFAM" id="SSF48403">
    <property type="entry name" value="Ankyrin repeat"/>
    <property type="match status" value="1"/>
</dbReference>
<dbReference type="AlphaFoldDB" id="A0A1B6M6N2"/>
<evidence type="ECO:0000313" key="5">
    <source>
        <dbReference type="EMBL" id="JAT24934.1"/>
    </source>
</evidence>